<dbReference type="STRING" id="716544.wcw_1945"/>
<feature type="transmembrane region" description="Helical" evidence="1">
    <location>
        <begin position="122"/>
        <end position="139"/>
    </location>
</feature>
<keyword evidence="1" id="KW-0472">Membrane</keyword>
<proteinExistence type="predicted"/>
<dbReference type="HOGENOM" id="CLU_1795705_0_0_0"/>
<sequence length="144" mass="17120">MKKKQLWVTFLSCIALVVLWLSFDAGYKTYQWAMQTRSTHPISIEWKIEQQASDRFALSANYIFLHKGQKAEGSTTFQAERYRNREAANHFLNQHKEKEWVVRYSPSQPQNSTINRHFPLKSSIYTAIVWCILIYFIWLKRAIT</sequence>
<keyword evidence="3" id="KW-1185">Reference proteome</keyword>
<evidence type="ECO:0000313" key="2">
    <source>
        <dbReference type="EMBL" id="ADI39278.1"/>
    </source>
</evidence>
<dbReference type="AlphaFoldDB" id="D6YT83"/>
<organism evidence="2 3">
    <name type="scientific">Waddlia chondrophila (strain ATCC VR-1470 / WSU 86-1044)</name>
    <dbReference type="NCBI Taxonomy" id="716544"/>
    <lineage>
        <taxon>Bacteria</taxon>
        <taxon>Pseudomonadati</taxon>
        <taxon>Chlamydiota</taxon>
        <taxon>Chlamydiia</taxon>
        <taxon>Parachlamydiales</taxon>
        <taxon>Waddliaceae</taxon>
        <taxon>Waddlia</taxon>
    </lineage>
</organism>
<dbReference type="RefSeq" id="WP_013182971.1">
    <property type="nucleotide sequence ID" value="NC_014225.1"/>
</dbReference>
<dbReference type="Proteomes" id="UP000001505">
    <property type="component" value="Chromosome"/>
</dbReference>
<keyword evidence="1" id="KW-0812">Transmembrane</keyword>
<reference evidence="2 3" key="1">
    <citation type="journal article" date="2010" name="PLoS ONE">
        <title>The Waddlia genome: a window into chlamydial biology.</title>
        <authorList>
            <person name="Bertelli C."/>
            <person name="Collyn F."/>
            <person name="Croxatto A."/>
            <person name="Ruckert C."/>
            <person name="Polkinghorne A."/>
            <person name="Kebbi-Beghdadi C."/>
            <person name="Goesmann A."/>
            <person name="Vaughan L."/>
            <person name="Greub G."/>
        </authorList>
    </citation>
    <scope>NUCLEOTIDE SEQUENCE [LARGE SCALE GENOMIC DNA]</scope>
    <source>
        <strain evidence="3">ATCC VR-1470 / WSU 86-1044</strain>
    </source>
</reference>
<dbReference type="OrthoDB" id="10018031at2"/>
<dbReference type="EMBL" id="CP001928">
    <property type="protein sequence ID" value="ADI39278.1"/>
    <property type="molecule type" value="Genomic_DNA"/>
</dbReference>
<protein>
    <submittedName>
        <fullName evidence="2">Putative membrane protein</fullName>
    </submittedName>
</protein>
<name>D6YT83_WADCW</name>
<keyword evidence="1" id="KW-1133">Transmembrane helix</keyword>
<evidence type="ECO:0000256" key="1">
    <source>
        <dbReference type="SAM" id="Phobius"/>
    </source>
</evidence>
<dbReference type="eggNOG" id="ENOG5033CZ2">
    <property type="taxonomic scope" value="Bacteria"/>
</dbReference>
<evidence type="ECO:0000313" key="3">
    <source>
        <dbReference type="Proteomes" id="UP000001505"/>
    </source>
</evidence>
<accession>D6YT83</accession>
<dbReference type="KEGG" id="wch:wcw_1945"/>
<gene>
    <name evidence="2" type="ordered locus">wcw_1945</name>
</gene>